<evidence type="ECO:0000256" key="2">
    <source>
        <dbReference type="SAM" id="MobiDB-lite"/>
    </source>
</evidence>
<dbReference type="Proteomes" id="UP000231501">
    <property type="component" value="Unassembled WGS sequence"/>
</dbReference>
<name>A0A2G9C5G8_9BURK</name>
<reference evidence="3 4" key="1">
    <citation type="submission" date="2017-11" db="EMBL/GenBank/DDBJ databases">
        <title>Draft genome sequence of Mitsuaria sp. HWN-4.</title>
        <authorList>
            <person name="Gundlapally S.R."/>
        </authorList>
    </citation>
    <scope>NUCLEOTIDE SEQUENCE [LARGE SCALE GENOMIC DNA]</scope>
    <source>
        <strain evidence="3 4">HWN-4</strain>
    </source>
</reference>
<comment type="caution">
    <text evidence="3">The sequence shown here is derived from an EMBL/GenBank/DDBJ whole genome shotgun (WGS) entry which is preliminary data.</text>
</comment>
<organism evidence="3 4">
    <name type="scientific">Roseateles chitinivorans</name>
    <dbReference type="NCBI Taxonomy" id="2917965"/>
    <lineage>
        <taxon>Bacteria</taxon>
        <taxon>Pseudomonadati</taxon>
        <taxon>Pseudomonadota</taxon>
        <taxon>Betaproteobacteria</taxon>
        <taxon>Burkholderiales</taxon>
        <taxon>Sphaerotilaceae</taxon>
        <taxon>Roseateles</taxon>
    </lineage>
</organism>
<dbReference type="Pfam" id="PF01722">
    <property type="entry name" value="BolA"/>
    <property type="match status" value="1"/>
</dbReference>
<evidence type="ECO:0000256" key="1">
    <source>
        <dbReference type="RuleBase" id="RU003860"/>
    </source>
</evidence>
<dbReference type="Gene3D" id="3.30.300.90">
    <property type="entry name" value="BolA-like"/>
    <property type="match status" value="1"/>
</dbReference>
<feature type="compositionally biased region" description="Low complexity" evidence="2">
    <location>
        <begin position="7"/>
        <end position="20"/>
    </location>
</feature>
<dbReference type="PIRSF" id="PIRSF003113">
    <property type="entry name" value="BolA"/>
    <property type="match status" value="1"/>
</dbReference>
<dbReference type="SUPFAM" id="SSF82657">
    <property type="entry name" value="BolA-like"/>
    <property type="match status" value="1"/>
</dbReference>
<proteinExistence type="inferred from homology"/>
<dbReference type="RefSeq" id="WP_099863062.1">
    <property type="nucleotide sequence ID" value="NZ_PEOG01000056.1"/>
</dbReference>
<dbReference type="InterPro" id="IPR036065">
    <property type="entry name" value="BolA-like_sf"/>
</dbReference>
<evidence type="ECO:0000313" key="3">
    <source>
        <dbReference type="EMBL" id="PIM51690.1"/>
    </source>
</evidence>
<dbReference type="PANTHER" id="PTHR46230:SF7">
    <property type="entry name" value="BOLA-LIKE PROTEIN 1"/>
    <property type="match status" value="1"/>
</dbReference>
<dbReference type="OrthoDB" id="5296536at2"/>
<evidence type="ECO:0000313" key="4">
    <source>
        <dbReference type="Proteomes" id="UP000231501"/>
    </source>
</evidence>
<dbReference type="PANTHER" id="PTHR46230">
    <property type="match status" value="1"/>
</dbReference>
<dbReference type="AlphaFoldDB" id="A0A2G9C5G8"/>
<comment type="similarity">
    <text evidence="1">Belongs to the BolA/IbaG family.</text>
</comment>
<gene>
    <name evidence="3" type="ORF">CS062_18540</name>
</gene>
<protein>
    <submittedName>
        <fullName evidence="3">BolA family transcriptional regulator</fullName>
    </submittedName>
</protein>
<accession>A0A2G9C5G8</accession>
<keyword evidence="4" id="KW-1185">Reference proteome</keyword>
<dbReference type="EMBL" id="PEOG01000056">
    <property type="protein sequence ID" value="PIM51690.1"/>
    <property type="molecule type" value="Genomic_DNA"/>
</dbReference>
<dbReference type="GO" id="GO:0016226">
    <property type="term" value="P:iron-sulfur cluster assembly"/>
    <property type="evidence" value="ECO:0007669"/>
    <property type="project" value="TreeGrafter"/>
</dbReference>
<feature type="region of interest" description="Disordered" evidence="2">
    <location>
        <begin position="1"/>
        <end position="21"/>
    </location>
</feature>
<sequence>MSGGAGPSPSSAPNPAATPSVEIEARLRAALAPVSLRLRDDSAHHAGHAGAREGGHYYLEIVSSRFAGLPRVARHRLVYDALADLMQKGIHALAIDARAPDEQQKPGPQ</sequence>
<dbReference type="InterPro" id="IPR002634">
    <property type="entry name" value="BolA"/>
</dbReference>